<keyword evidence="13" id="KW-0560">Oxidoreductase</keyword>
<evidence type="ECO:0000256" key="17">
    <source>
        <dbReference type="SAM" id="Phobius"/>
    </source>
</evidence>
<name>A0AAD9GXA9_9STRA</name>
<sequence length="1361" mass="151017">MQVPRNVNAMQWRQVSSVSESHAHDEHPSITQQVSSSIELCVHEKETDLLGVDVQHREFITLRWQDGKRSKFHLLHLRTWCPCSECGHPTGQRVVNCSEIDQNELDIEKVFVKGDTLNIVWSDGHESGFECKWLLENSYSDWALNQHAHDMATTPLALDAPVPTTEYARMMDTSNDEGLYEALRQVVENGFTVISNTPSVPRAVKTLAERIAPVSHSFQYGDVFDVVAEPKPVNIAYTTVYLKSHVDLAYYESPPGFQFLHALRFDESVKGGESTFVDVFAVAEEFRRLHPEHFASFCRVPATFKKHHLTREKATIMEYQRPHIQLNHRDEVVAVHWSPPFEGPLRVPFDDVMPYYDAYRVFHELVEGGSHRYEFRLKQGDTVIFNQRRVLHGRKQFTPCSDGVRHLQGTYVNIDDALCRYNVLRTRFGSDDPTAKNQRVSNGNFSMKHIANTHMAQTLLLRLLCLCAALGAYLCSSGLLRLNEVFFQSSVTSSSDWDDHNALLDDQQEGEAAYDRLVVVLIDALRADMVLGSATMHGNEERNRQAVKGELSAHMPFTSSLVTSGRALGYVAHASVPTVTMPRLKALVTGKAPAFIDILKNFNSAALDEDANLVSLLAASGKRIVFYGDDTWLKLFPGSFKRSDGTSGFYTRDTVEVDTNVTRHLSEELDPSMQNEKSGDWDALVLHYLGLDHVGHLRGPRSPLMKDKLHEMDGVVKLIVDSVRDQDAQRMKNDDSARPSLILVCSDHGMSEVGNHGGATLEESSALLMFMRGDGKPMHSSDGLSYKQKRNQVDLVPTISSLFGLSIPLYSTGLMLEDVVRASTGSTSRGNVYYLRALLRNFQQLYALARIKFHDSELANFDEKFKEPLDKLRNSIQRGGGEYVMEDKTAASVLEACEILQAKVAQSDGSEYNSSAIFSGLAILFISGVAVLSMLIRTIKEETSTIEHRQKDLFTVLGVGGILWIASLSSSSSIENEHATAFFMSTSLLIAVGLVVLQQKSSTGVSYPISVIGLLLVLTRMLRARNQIINFWRLNGLDVDTTLPGNEFASDDSVSILSTAPVLPSGILPLGASVTLICGVVLQKAARLILNTFHKGAVLQFSVGICSGVLFVVGMVNCLRVKEVSDPVMSGDVKEWTSWILLDADASARIVYACVVFLALLAIVAGQNLRLSMVEMSTWLLVGLLQRSANFPTLSLICVQMEAVAKLLECEQVAVLRQNGVVVAGIALWLSQAAFFALGNSHLVTTIDISQSYHGLSSYSQSLVGALTFVSVFSGPLVCFVNLFQWLDVTISSTLTGSSMLNTRRAACLAILSYQILRFAVYTIVVYFMRFHLFIWSVFAPKMLYEFAHLIVSLVLVLSLL</sequence>
<feature type="transmembrane region" description="Helical" evidence="17">
    <location>
        <begin position="1306"/>
        <end position="1328"/>
    </location>
</feature>
<dbReference type="InterPro" id="IPR045687">
    <property type="entry name" value="PIGG/GPI7_C"/>
</dbReference>
<feature type="transmembrane region" description="Helical" evidence="17">
    <location>
        <begin position="1004"/>
        <end position="1022"/>
    </location>
</feature>
<dbReference type="Proteomes" id="UP001259832">
    <property type="component" value="Unassembled WGS sequence"/>
</dbReference>
<feature type="domain" description="Gamma-butyrobetaine hydroxylase-like N-terminal" evidence="19">
    <location>
        <begin position="58"/>
        <end position="134"/>
    </location>
</feature>
<evidence type="ECO:0000259" key="20">
    <source>
        <dbReference type="Pfam" id="PF19316"/>
    </source>
</evidence>
<dbReference type="FunFam" id="3.30.2020.30:FF:000002">
    <property type="entry name" value="Putative gamma-butyrobetaine dioxygenase"/>
    <property type="match status" value="1"/>
</dbReference>
<comment type="similarity">
    <text evidence="4">Belongs to the PIGG/PIGN/PIGO family. PIGG subfamily.</text>
</comment>
<evidence type="ECO:0000256" key="13">
    <source>
        <dbReference type="ARBA" id="ARBA00023002"/>
    </source>
</evidence>
<dbReference type="InterPro" id="IPR042098">
    <property type="entry name" value="TauD-like_sf"/>
</dbReference>
<reference evidence="21" key="1">
    <citation type="submission" date="2023-08" db="EMBL/GenBank/DDBJ databases">
        <title>Reference Genome Resource for the Citrus Pathogen Phytophthora citrophthora.</title>
        <authorList>
            <person name="Moller H."/>
            <person name="Coetzee B."/>
            <person name="Rose L.J."/>
            <person name="Van Niekerk J.M."/>
        </authorList>
    </citation>
    <scope>NUCLEOTIDE SEQUENCE</scope>
    <source>
        <strain evidence="21">STE-U-9442</strain>
    </source>
</reference>
<evidence type="ECO:0000259" key="18">
    <source>
        <dbReference type="Pfam" id="PF02668"/>
    </source>
</evidence>
<feature type="domain" description="GPI ethanolamine phosphate transferase 2 C-terminal" evidence="20">
    <location>
        <begin position="1146"/>
        <end position="1353"/>
    </location>
</feature>
<dbReference type="SUPFAM" id="SSF53649">
    <property type="entry name" value="Alkaline phosphatase-like"/>
    <property type="match status" value="1"/>
</dbReference>
<feature type="transmembrane region" description="Helical" evidence="17">
    <location>
        <begin position="956"/>
        <end position="974"/>
    </location>
</feature>
<dbReference type="PANTHER" id="PTHR23072:SF0">
    <property type="entry name" value="GPI ETHANOLAMINE PHOSPHATE TRANSFERASE 2"/>
    <property type="match status" value="1"/>
</dbReference>
<dbReference type="EMBL" id="JASMQC010000004">
    <property type="protein sequence ID" value="KAK1945766.1"/>
    <property type="molecule type" value="Genomic_DNA"/>
</dbReference>
<dbReference type="InterPro" id="IPR003819">
    <property type="entry name" value="TauD/TfdA-like"/>
</dbReference>
<comment type="pathway">
    <text evidence="3">Glycolipid biosynthesis; glycosylphosphatidylinositol-anchor biosynthesis.</text>
</comment>
<evidence type="ECO:0000256" key="7">
    <source>
        <dbReference type="ARBA" id="ARBA00022679"/>
    </source>
</evidence>
<feature type="transmembrane region" description="Helical" evidence="17">
    <location>
        <begin position="1097"/>
        <end position="1116"/>
    </location>
</feature>
<feature type="transmembrane region" description="Helical" evidence="17">
    <location>
        <begin position="1334"/>
        <end position="1358"/>
    </location>
</feature>
<evidence type="ECO:0000256" key="4">
    <source>
        <dbReference type="ARBA" id="ARBA00005315"/>
    </source>
</evidence>
<evidence type="ECO:0000259" key="19">
    <source>
        <dbReference type="Pfam" id="PF06155"/>
    </source>
</evidence>
<evidence type="ECO:0000256" key="3">
    <source>
        <dbReference type="ARBA" id="ARBA00004687"/>
    </source>
</evidence>
<comment type="similarity">
    <text evidence="5">Belongs to the gamma-BBH/TMLD family.</text>
</comment>
<evidence type="ECO:0000256" key="8">
    <source>
        <dbReference type="ARBA" id="ARBA00022692"/>
    </source>
</evidence>
<dbReference type="Gene3D" id="3.30.2020.30">
    <property type="match status" value="1"/>
</dbReference>
<evidence type="ECO:0000256" key="14">
    <source>
        <dbReference type="ARBA" id="ARBA00023004"/>
    </source>
</evidence>
<dbReference type="GO" id="GO:0051267">
    <property type="term" value="F:CP2 mannose-ethanolamine phosphotransferase activity"/>
    <property type="evidence" value="ECO:0007669"/>
    <property type="project" value="TreeGrafter"/>
</dbReference>
<dbReference type="Pfam" id="PF19316">
    <property type="entry name" value="PIGO_PIGG"/>
    <property type="match status" value="1"/>
</dbReference>
<dbReference type="GO" id="GO:0016706">
    <property type="term" value="F:2-oxoglutarate-dependent dioxygenase activity"/>
    <property type="evidence" value="ECO:0007669"/>
    <property type="project" value="UniProtKB-ARBA"/>
</dbReference>
<feature type="transmembrane region" description="Helical" evidence="17">
    <location>
        <begin position="1067"/>
        <end position="1085"/>
    </location>
</feature>
<keyword evidence="11" id="KW-0223">Dioxygenase</keyword>
<feature type="transmembrane region" description="Helical" evidence="17">
    <location>
        <begin position="1221"/>
        <end position="1243"/>
    </location>
</feature>
<keyword evidence="7 21" id="KW-0808">Transferase</keyword>
<feature type="transmembrane region" description="Helical" evidence="17">
    <location>
        <begin position="1263"/>
        <end position="1285"/>
    </location>
</feature>
<comment type="caution">
    <text evidence="21">The sequence shown here is derived from an EMBL/GenBank/DDBJ whole genome shotgun (WGS) entry which is preliminary data.</text>
</comment>
<dbReference type="PANTHER" id="PTHR23072">
    <property type="entry name" value="PHOSPHATIDYLINOSITOL GLYCAN-RELATED"/>
    <property type="match status" value="1"/>
</dbReference>
<dbReference type="GO" id="GO:0046872">
    <property type="term" value="F:metal ion binding"/>
    <property type="evidence" value="ECO:0007669"/>
    <property type="project" value="UniProtKB-KW"/>
</dbReference>
<protein>
    <submittedName>
        <fullName evidence="21">GPI ethanolamine phosphate transferase 2</fullName>
    </submittedName>
</protein>
<feature type="transmembrane region" description="Helical" evidence="17">
    <location>
        <begin position="1146"/>
        <end position="1166"/>
    </location>
</feature>
<evidence type="ECO:0000256" key="2">
    <source>
        <dbReference type="ARBA" id="ARBA00004477"/>
    </source>
</evidence>
<dbReference type="InterPro" id="IPR037674">
    <property type="entry name" value="PIG-G_N"/>
</dbReference>
<dbReference type="Pfam" id="PF02668">
    <property type="entry name" value="TauD"/>
    <property type="match status" value="1"/>
</dbReference>
<evidence type="ECO:0000256" key="10">
    <source>
        <dbReference type="ARBA" id="ARBA00022824"/>
    </source>
</evidence>
<proteinExistence type="inferred from homology"/>
<keyword evidence="8 17" id="KW-0812">Transmembrane</keyword>
<evidence type="ECO:0000256" key="1">
    <source>
        <dbReference type="ARBA" id="ARBA00001954"/>
    </source>
</evidence>
<dbReference type="InterPro" id="IPR010376">
    <property type="entry name" value="GBBH-like_N"/>
</dbReference>
<evidence type="ECO:0000256" key="9">
    <source>
        <dbReference type="ARBA" id="ARBA00022723"/>
    </source>
</evidence>
<evidence type="ECO:0000256" key="12">
    <source>
        <dbReference type="ARBA" id="ARBA00022989"/>
    </source>
</evidence>
<accession>A0AAD9GXA9</accession>
<evidence type="ECO:0000256" key="16">
    <source>
        <dbReference type="ARBA" id="ARBA00023180"/>
    </source>
</evidence>
<evidence type="ECO:0000313" key="22">
    <source>
        <dbReference type="Proteomes" id="UP001259832"/>
    </source>
</evidence>
<gene>
    <name evidence="21" type="ORF">P3T76_002814</name>
</gene>
<evidence type="ECO:0000256" key="6">
    <source>
        <dbReference type="ARBA" id="ARBA00022502"/>
    </source>
</evidence>
<comment type="subcellular location">
    <subcellularLocation>
        <location evidence="2">Endoplasmic reticulum membrane</location>
        <topology evidence="2">Multi-pass membrane protein</topology>
    </subcellularLocation>
</comment>
<evidence type="ECO:0000256" key="5">
    <source>
        <dbReference type="ARBA" id="ARBA00008654"/>
    </source>
</evidence>
<keyword evidence="15 17" id="KW-0472">Membrane</keyword>
<feature type="domain" description="TauD/TfdA-like" evidence="18">
    <location>
        <begin position="175"/>
        <end position="411"/>
    </location>
</feature>
<dbReference type="Pfam" id="PF06155">
    <property type="entry name" value="GBBH-like_N"/>
    <property type="match status" value="1"/>
</dbReference>
<comment type="cofactor">
    <cofactor evidence="1">
        <name>Fe(2+)</name>
        <dbReference type="ChEBI" id="CHEBI:29033"/>
    </cofactor>
</comment>
<dbReference type="Gene3D" id="3.60.130.10">
    <property type="entry name" value="Clavaminate synthase-like"/>
    <property type="match status" value="1"/>
</dbReference>
<evidence type="ECO:0000256" key="11">
    <source>
        <dbReference type="ARBA" id="ARBA00022964"/>
    </source>
</evidence>
<dbReference type="InterPro" id="IPR038492">
    <property type="entry name" value="GBBH-like_N_sf"/>
</dbReference>
<keyword evidence="12 17" id="KW-1133">Transmembrane helix</keyword>
<evidence type="ECO:0000256" key="15">
    <source>
        <dbReference type="ARBA" id="ARBA00023136"/>
    </source>
</evidence>
<dbReference type="InterPro" id="IPR002591">
    <property type="entry name" value="Phosphodiest/P_Trfase"/>
</dbReference>
<feature type="transmembrane region" description="Helical" evidence="17">
    <location>
        <begin position="980"/>
        <end position="997"/>
    </location>
</feature>
<dbReference type="Pfam" id="PF01663">
    <property type="entry name" value="Phosphodiest"/>
    <property type="match status" value="1"/>
</dbReference>
<feature type="transmembrane region" description="Helical" evidence="17">
    <location>
        <begin position="916"/>
        <end position="936"/>
    </location>
</feature>
<dbReference type="InterPro" id="IPR017850">
    <property type="entry name" value="Alkaline_phosphatase_core_sf"/>
</dbReference>
<evidence type="ECO:0000313" key="21">
    <source>
        <dbReference type="EMBL" id="KAK1945766.1"/>
    </source>
</evidence>
<keyword evidence="9" id="KW-0479">Metal-binding</keyword>
<dbReference type="CDD" id="cd16024">
    <property type="entry name" value="GPI_EPT_2"/>
    <property type="match status" value="1"/>
</dbReference>
<keyword evidence="22" id="KW-1185">Reference proteome</keyword>
<keyword evidence="16" id="KW-0325">Glycoprotein</keyword>
<keyword evidence="10" id="KW-0256">Endoplasmic reticulum</keyword>
<dbReference type="SUPFAM" id="SSF51197">
    <property type="entry name" value="Clavaminate synthase-like"/>
    <property type="match status" value="1"/>
</dbReference>
<dbReference type="GO" id="GO:0006506">
    <property type="term" value="P:GPI anchor biosynthetic process"/>
    <property type="evidence" value="ECO:0007669"/>
    <property type="project" value="UniProtKB-KW"/>
</dbReference>
<keyword evidence="6" id="KW-0337">GPI-anchor biosynthesis</keyword>
<dbReference type="Gene3D" id="3.40.720.10">
    <property type="entry name" value="Alkaline Phosphatase, subunit A"/>
    <property type="match status" value="1"/>
</dbReference>
<dbReference type="GO" id="GO:0005789">
    <property type="term" value="C:endoplasmic reticulum membrane"/>
    <property type="evidence" value="ECO:0007669"/>
    <property type="project" value="UniProtKB-SubCell"/>
</dbReference>
<dbReference type="CDD" id="cd00250">
    <property type="entry name" value="CAS_like"/>
    <property type="match status" value="1"/>
</dbReference>
<organism evidence="21 22">
    <name type="scientific">Phytophthora citrophthora</name>
    <dbReference type="NCBI Taxonomy" id="4793"/>
    <lineage>
        <taxon>Eukaryota</taxon>
        <taxon>Sar</taxon>
        <taxon>Stramenopiles</taxon>
        <taxon>Oomycota</taxon>
        <taxon>Peronosporomycetes</taxon>
        <taxon>Peronosporales</taxon>
        <taxon>Peronosporaceae</taxon>
        <taxon>Phytophthora</taxon>
    </lineage>
</organism>
<keyword evidence="14" id="KW-0408">Iron</keyword>
<dbReference type="InterPro" id="IPR039527">
    <property type="entry name" value="PIGG/GPI7"/>
</dbReference>